<feature type="region of interest" description="Disordered" evidence="1">
    <location>
        <begin position="43"/>
        <end position="211"/>
    </location>
</feature>
<dbReference type="Proteomes" id="UP001497497">
    <property type="component" value="Unassembled WGS sequence"/>
</dbReference>
<comment type="caution">
    <text evidence="3">The sequence shown here is derived from an EMBL/GenBank/DDBJ whole genome shotgun (WGS) entry which is preliminary data.</text>
</comment>
<dbReference type="PROSITE" id="PS51257">
    <property type="entry name" value="PROKAR_LIPOPROTEIN"/>
    <property type="match status" value="1"/>
</dbReference>
<feature type="compositionally biased region" description="Basic and acidic residues" evidence="1">
    <location>
        <begin position="43"/>
        <end position="55"/>
    </location>
</feature>
<name>A0AAV2HKE6_LYMST</name>
<evidence type="ECO:0000256" key="2">
    <source>
        <dbReference type="SAM" id="SignalP"/>
    </source>
</evidence>
<feature type="chain" id="PRO_5043785640" evidence="2">
    <location>
        <begin position="26"/>
        <end position="557"/>
    </location>
</feature>
<feature type="compositionally biased region" description="Basic and acidic residues" evidence="1">
    <location>
        <begin position="327"/>
        <end position="345"/>
    </location>
</feature>
<evidence type="ECO:0000256" key="1">
    <source>
        <dbReference type="SAM" id="MobiDB-lite"/>
    </source>
</evidence>
<feature type="compositionally biased region" description="Basic and acidic residues" evidence="1">
    <location>
        <begin position="190"/>
        <end position="211"/>
    </location>
</feature>
<keyword evidence="4" id="KW-1185">Reference proteome</keyword>
<feature type="compositionally biased region" description="Pro residues" evidence="1">
    <location>
        <begin position="148"/>
        <end position="160"/>
    </location>
</feature>
<dbReference type="EMBL" id="CAXITT010000123">
    <property type="protein sequence ID" value="CAL1532708.1"/>
    <property type="molecule type" value="Genomic_DNA"/>
</dbReference>
<proteinExistence type="predicted"/>
<feature type="region of interest" description="Disordered" evidence="1">
    <location>
        <begin position="517"/>
        <end position="557"/>
    </location>
</feature>
<dbReference type="AlphaFoldDB" id="A0AAV2HKE6"/>
<accession>A0AAV2HKE6</accession>
<feature type="signal peptide" evidence="2">
    <location>
        <begin position="1"/>
        <end position="25"/>
    </location>
</feature>
<keyword evidence="2" id="KW-0732">Signal</keyword>
<organism evidence="3 4">
    <name type="scientific">Lymnaea stagnalis</name>
    <name type="common">Great pond snail</name>
    <name type="synonym">Helix stagnalis</name>
    <dbReference type="NCBI Taxonomy" id="6523"/>
    <lineage>
        <taxon>Eukaryota</taxon>
        <taxon>Metazoa</taxon>
        <taxon>Spiralia</taxon>
        <taxon>Lophotrochozoa</taxon>
        <taxon>Mollusca</taxon>
        <taxon>Gastropoda</taxon>
        <taxon>Heterobranchia</taxon>
        <taxon>Euthyneura</taxon>
        <taxon>Panpulmonata</taxon>
        <taxon>Hygrophila</taxon>
        <taxon>Lymnaeoidea</taxon>
        <taxon>Lymnaeidae</taxon>
        <taxon>Lymnaea</taxon>
    </lineage>
</organism>
<reference evidence="3 4" key="1">
    <citation type="submission" date="2024-04" db="EMBL/GenBank/DDBJ databases">
        <authorList>
            <consortium name="Genoscope - CEA"/>
            <person name="William W."/>
        </authorList>
    </citation>
    <scope>NUCLEOTIDE SEQUENCE [LARGE SCALE GENOMIC DNA]</scope>
</reference>
<sequence>MACDYKIVVLVSCVLVMFLACKHDAKPTEPENVDSNVAHMEIKQDTPTDGGDIKQDTPNVGGDATSQPPTNVAGDQGQQQENSPPGEAGAKTPETVTADSRRKQEELDWGAQGWNDHRPLQQQQQEHAPPPAQQQQAQPPQQQQEQAQPPPQQEAQPPAPKQEQEMEAETEQQQVNSESQPSMGVIDPEEIMHGDGVHGHDHGGSDVHGGKVVDPVAALEEAKRHGEAKHQAEGAELDVLQPQVQANVHDGAARNAAEFLKNQQYGPNDIEEIVHGGHHVHGDDHDPGKDKVQGGDVEAIAHGQGGVHEDHGDGKNQRQHLTVDPEEMMHGGTGEAHDHGAHAQPEKQPQPGGDAPEDEMLTKGLGQEPKVKEEKDIGPTFEKAVHGEDHVHDHDPNYRPKNIITYKDIIDLGLTEEQLKGIDLNKVLEQEQREFDNWQQQELGNDPKDPAYWNEQVKSLRQQYIEKIYAKIRDISQPDLEHAEWEDWDDEIHGLKDPSQLHDGETPLEHEMEMWGRTEPKANRQPYKALHGRRGMNEELEEEGQQLEGEEKPQGDL</sequence>
<protein>
    <submittedName>
        <fullName evidence="3">Uncharacterized protein</fullName>
    </submittedName>
</protein>
<feature type="compositionally biased region" description="Low complexity" evidence="1">
    <location>
        <begin position="121"/>
        <end position="147"/>
    </location>
</feature>
<evidence type="ECO:0000313" key="4">
    <source>
        <dbReference type="Proteomes" id="UP001497497"/>
    </source>
</evidence>
<feature type="region of interest" description="Disordered" evidence="1">
    <location>
        <begin position="327"/>
        <end position="375"/>
    </location>
</feature>
<gene>
    <name evidence="3" type="ORF">GSLYS_00006726001</name>
</gene>
<evidence type="ECO:0000313" key="3">
    <source>
        <dbReference type="EMBL" id="CAL1532708.1"/>
    </source>
</evidence>